<sequence>MNTQECSSTKDTPFRLVFGQNPAGDCQLIDLLYKAEIDNEDNIPEEDIEIVVNSLSEYEESDQNCDENNIQ</sequence>
<evidence type="ECO:0000313" key="1">
    <source>
        <dbReference type="EMBL" id="CAG8685681.1"/>
    </source>
</evidence>
<dbReference type="OrthoDB" id="2449150at2759"/>
<comment type="caution">
    <text evidence="1">The sequence shown here is derived from an EMBL/GenBank/DDBJ whole genome shotgun (WGS) entry which is preliminary data.</text>
</comment>
<evidence type="ECO:0000313" key="2">
    <source>
        <dbReference type="Proteomes" id="UP000789831"/>
    </source>
</evidence>
<feature type="non-terminal residue" evidence="1">
    <location>
        <position position="71"/>
    </location>
</feature>
<name>A0A9N9HJ61_9GLOM</name>
<dbReference type="AlphaFoldDB" id="A0A9N9HJ61"/>
<gene>
    <name evidence="1" type="ORF">AGERDE_LOCUS12867</name>
</gene>
<keyword evidence="2" id="KW-1185">Reference proteome</keyword>
<dbReference type="EMBL" id="CAJVPL010011972">
    <property type="protein sequence ID" value="CAG8685681.1"/>
    <property type="molecule type" value="Genomic_DNA"/>
</dbReference>
<proteinExistence type="predicted"/>
<dbReference type="Proteomes" id="UP000789831">
    <property type="component" value="Unassembled WGS sequence"/>
</dbReference>
<accession>A0A9N9HJ61</accession>
<protein>
    <submittedName>
        <fullName evidence="1">332_t:CDS:1</fullName>
    </submittedName>
</protein>
<organism evidence="1 2">
    <name type="scientific">Ambispora gerdemannii</name>
    <dbReference type="NCBI Taxonomy" id="144530"/>
    <lineage>
        <taxon>Eukaryota</taxon>
        <taxon>Fungi</taxon>
        <taxon>Fungi incertae sedis</taxon>
        <taxon>Mucoromycota</taxon>
        <taxon>Glomeromycotina</taxon>
        <taxon>Glomeromycetes</taxon>
        <taxon>Archaeosporales</taxon>
        <taxon>Ambisporaceae</taxon>
        <taxon>Ambispora</taxon>
    </lineage>
</organism>
<reference evidence="1" key="1">
    <citation type="submission" date="2021-06" db="EMBL/GenBank/DDBJ databases">
        <authorList>
            <person name="Kallberg Y."/>
            <person name="Tangrot J."/>
            <person name="Rosling A."/>
        </authorList>
    </citation>
    <scope>NUCLEOTIDE SEQUENCE</scope>
    <source>
        <strain evidence="1">MT106</strain>
    </source>
</reference>